<dbReference type="Gene3D" id="3.30.565.10">
    <property type="entry name" value="Histidine kinase-like ATPase, C-terminal domain"/>
    <property type="match status" value="1"/>
</dbReference>
<proteinExistence type="predicted"/>
<dbReference type="InterPro" id="IPR025847">
    <property type="entry name" value="MEDS_domain"/>
</dbReference>
<evidence type="ECO:0000256" key="1">
    <source>
        <dbReference type="ARBA" id="ARBA00022527"/>
    </source>
</evidence>
<dbReference type="OrthoDB" id="4088450at2"/>
<dbReference type="AlphaFoldDB" id="A0A0A6UQZ9"/>
<dbReference type="InterPro" id="IPR036890">
    <property type="entry name" value="HATPase_C_sf"/>
</dbReference>
<dbReference type="PANTHER" id="PTHR35526:SF3">
    <property type="entry name" value="ANTI-SIGMA-F FACTOR RSBW"/>
    <property type="match status" value="1"/>
</dbReference>
<evidence type="ECO:0000259" key="2">
    <source>
        <dbReference type="Pfam" id="PF13581"/>
    </source>
</evidence>
<dbReference type="eggNOG" id="COG2172">
    <property type="taxonomic scope" value="Bacteria"/>
</dbReference>
<evidence type="ECO:0008006" key="6">
    <source>
        <dbReference type="Google" id="ProtNLM"/>
    </source>
</evidence>
<dbReference type="InterPro" id="IPR050267">
    <property type="entry name" value="Anti-sigma-factor_SerPK"/>
</dbReference>
<dbReference type="InterPro" id="IPR003594">
    <property type="entry name" value="HATPase_dom"/>
</dbReference>
<dbReference type="GO" id="GO:0004674">
    <property type="term" value="F:protein serine/threonine kinase activity"/>
    <property type="evidence" value="ECO:0007669"/>
    <property type="project" value="UniProtKB-KW"/>
</dbReference>
<dbReference type="Proteomes" id="UP000054537">
    <property type="component" value="Unassembled WGS sequence"/>
</dbReference>
<dbReference type="Pfam" id="PF13581">
    <property type="entry name" value="HATPase_c_2"/>
    <property type="match status" value="1"/>
</dbReference>
<gene>
    <name evidence="4" type="ORF">MB27_08595</name>
</gene>
<dbReference type="SUPFAM" id="SSF55874">
    <property type="entry name" value="ATPase domain of HSP90 chaperone/DNA topoisomerase II/histidine kinase"/>
    <property type="match status" value="1"/>
</dbReference>
<accession>A0A0A6UQZ9</accession>
<dbReference type="EMBL" id="JRTT01000008">
    <property type="protein sequence ID" value="KHD77841.1"/>
    <property type="molecule type" value="Genomic_DNA"/>
</dbReference>
<dbReference type="STRING" id="1869.MB27_08595"/>
<dbReference type="PANTHER" id="PTHR35526">
    <property type="entry name" value="ANTI-SIGMA-F FACTOR RSBW-RELATED"/>
    <property type="match status" value="1"/>
</dbReference>
<reference evidence="4 5" key="1">
    <citation type="submission" date="2014-10" db="EMBL/GenBank/DDBJ databases">
        <title>Draft genome sequence of Actinoplanes utahensis NRRL 12052.</title>
        <authorList>
            <person name="Velasco-Bucheli B."/>
            <person name="del Cerro C."/>
            <person name="Hormigo D."/>
            <person name="Garcia J.L."/>
            <person name="Acebal C."/>
            <person name="Arroyo M."/>
            <person name="de la Mata I."/>
        </authorList>
    </citation>
    <scope>NUCLEOTIDE SEQUENCE [LARGE SCALE GENOMIC DNA]</scope>
    <source>
        <strain evidence="4 5">NRRL 12052</strain>
    </source>
</reference>
<dbReference type="Pfam" id="PF14417">
    <property type="entry name" value="MEDS"/>
    <property type="match status" value="1"/>
</dbReference>
<comment type="caution">
    <text evidence="4">The sequence shown here is derived from an EMBL/GenBank/DDBJ whole genome shotgun (WGS) entry which is preliminary data.</text>
</comment>
<keyword evidence="1" id="KW-0723">Serine/threonine-protein kinase</keyword>
<keyword evidence="1" id="KW-0808">Transferase</keyword>
<keyword evidence="1" id="KW-0418">Kinase</keyword>
<organism evidence="4 5">
    <name type="scientific">Actinoplanes utahensis</name>
    <dbReference type="NCBI Taxonomy" id="1869"/>
    <lineage>
        <taxon>Bacteria</taxon>
        <taxon>Bacillati</taxon>
        <taxon>Actinomycetota</taxon>
        <taxon>Actinomycetes</taxon>
        <taxon>Micromonosporales</taxon>
        <taxon>Micromonosporaceae</taxon>
        <taxon>Actinoplanes</taxon>
    </lineage>
</organism>
<evidence type="ECO:0000259" key="3">
    <source>
        <dbReference type="Pfam" id="PF14417"/>
    </source>
</evidence>
<protein>
    <recommendedName>
        <fullName evidence="6">Anti-sigma regulatory factor</fullName>
    </recommendedName>
</protein>
<keyword evidence="5" id="KW-1185">Reference proteome</keyword>
<feature type="domain" description="MEDS" evidence="3">
    <location>
        <begin position="16"/>
        <end position="165"/>
    </location>
</feature>
<evidence type="ECO:0000313" key="4">
    <source>
        <dbReference type="EMBL" id="KHD77841.1"/>
    </source>
</evidence>
<name>A0A0A6UQZ9_ACTUT</name>
<dbReference type="RefSeq" id="WP_043523644.1">
    <property type="nucleotide sequence ID" value="NZ_BAABKU010000026.1"/>
</dbReference>
<feature type="domain" description="Histidine kinase/HSP90-like ATPase" evidence="2">
    <location>
        <begin position="208"/>
        <end position="323"/>
    </location>
</feature>
<sequence>MIVNRRGHEAGSGFVHTALIAGTDDEVIDALVPALRRSASTYDEVLMVVGKHTRALLAGHVDDLAGVLRWDDVAAFYRRLGFAYESFRRYLAEQAEAGRRVHVIAEPDLADKSDADPPPGRAEAYLAYEAVCNDTYAPYRFPVTCLWDTRHHSAAVIEGVQATHPRLLTPAGPQPSPHYRQPDQYLTLRSHVTLPPVPRAVSHDQILSEVAQLSRLRALLNAWAGDNGFAEESADDLVVTAVEIASNALCHAATPVRVRAWRHDDTLVVQCDDTAGIPIPATAGYHRPDTTGALPGGRGLWLARQLADVVLIDSHAGRTSIRLHFPHDVMHRG</sequence>
<evidence type="ECO:0000313" key="5">
    <source>
        <dbReference type="Proteomes" id="UP000054537"/>
    </source>
</evidence>